<sequence length="421" mass="45616">MCDFRTIPLDIPVPGQSNAEDPMRLELENSLRAYPSRMPNSTKPPMMLSFSGGSEHGAYGAGILAGWGGTGDLPDFQVVTGVSTGSILSTFAFVNEPEKAVAGYTINSESELADVYAKPKDGKPDLANFETLVKYGSFANLDPLKERLGQFITDDVLLRVATKHDGGARLLIGATDLDSGRPVAFDLGDMATRYIASQVSGDGKAGQWKSCYIAAILASSSAPLAAPPVFIDNTMYVDGGMRFGMFGDPTALVQMAHWRGDAPDLKIEDDIYVPAPITYAIIDGTLDLPTPSCPKADASLCTKDNPMGGKEGVHKDWNIMSLAMASERVLVNQVYRFSALQLEDDACEESGCFNFLRIEDDVADFDFTYLDPAKSAPETLTCNQWQQIDIETDDPIEFQKRYMRCLISYGKAKVGEAGWGS</sequence>
<keyword evidence="2" id="KW-0442">Lipid degradation</keyword>
<keyword evidence="1 2" id="KW-0443">Lipid metabolism</keyword>
<dbReference type="SUPFAM" id="SSF52151">
    <property type="entry name" value="FabD/lysophospholipase-like"/>
    <property type="match status" value="1"/>
</dbReference>
<dbReference type="InterPro" id="IPR016035">
    <property type="entry name" value="Acyl_Trfase/lysoPLipase"/>
</dbReference>
<feature type="domain" description="PNPLA" evidence="3">
    <location>
        <begin position="48"/>
        <end position="254"/>
    </location>
</feature>
<dbReference type="EMBL" id="CP012669">
    <property type="protein sequence ID" value="ALE15766.1"/>
    <property type="molecule type" value="Genomic_DNA"/>
</dbReference>
<dbReference type="InterPro" id="IPR002641">
    <property type="entry name" value="PNPLA_dom"/>
</dbReference>
<dbReference type="GO" id="GO:0016787">
    <property type="term" value="F:hydrolase activity"/>
    <property type="evidence" value="ECO:0007669"/>
    <property type="project" value="UniProtKB-UniRule"/>
</dbReference>
<organism evidence="4 5">
    <name type="scientific">Altererythrobacter epoxidivorans</name>
    <dbReference type="NCBI Taxonomy" id="361183"/>
    <lineage>
        <taxon>Bacteria</taxon>
        <taxon>Pseudomonadati</taxon>
        <taxon>Pseudomonadota</taxon>
        <taxon>Alphaproteobacteria</taxon>
        <taxon>Sphingomonadales</taxon>
        <taxon>Erythrobacteraceae</taxon>
        <taxon>Altererythrobacter</taxon>
    </lineage>
</organism>
<dbReference type="Pfam" id="PF01734">
    <property type="entry name" value="Patatin"/>
    <property type="match status" value="1"/>
</dbReference>
<dbReference type="PROSITE" id="PS51635">
    <property type="entry name" value="PNPLA"/>
    <property type="match status" value="1"/>
</dbReference>
<feature type="short sequence motif" description="GXSXG" evidence="2">
    <location>
        <begin position="81"/>
        <end position="85"/>
    </location>
</feature>
<dbReference type="Proteomes" id="UP000057938">
    <property type="component" value="Chromosome"/>
</dbReference>
<dbReference type="AlphaFoldDB" id="A0A0M3T9X4"/>
<evidence type="ECO:0000313" key="5">
    <source>
        <dbReference type="Proteomes" id="UP000057938"/>
    </source>
</evidence>
<comment type="caution">
    <text evidence="2">Lacks conserved residue(s) required for the propagation of feature annotation.</text>
</comment>
<evidence type="ECO:0000313" key="4">
    <source>
        <dbReference type="EMBL" id="ALE15766.1"/>
    </source>
</evidence>
<dbReference type="PATRIC" id="fig|361183.4.peg.449"/>
<dbReference type="RefSeq" id="WP_061922237.1">
    <property type="nucleotide sequence ID" value="NZ_CP012669.1"/>
</dbReference>
<feature type="short sequence motif" description="DGA/G" evidence="2">
    <location>
        <begin position="238"/>
        <end position="240"/>
    </location>
</feature>
<dbReference type="STRING" id="361183.AMC99_00454"/>
<keyword evidence="2" id="KW-0378">Hydrolase</keyword>
<feature type="active site" description="Proton acceptor" evidence="2">
    <location>
        <position position="238"/>
    </location>
</feature>
<proteinExistence type="predicted"/>
<accession>A0A0M3T9X4</accession>
<dbReference type="Gene3D" id="3.40.1090.10">
    <property type="entry name" value="Cytosolic phospholipase A2 catalytic domain"/>
    <property type="match status" value="1"/>
</dbReference>
<dbReference type="KEGG" id="aep:AMC99_00454"/>
<keyword evidence="4" id="KW-0449">Lipoprotein</keyword>
<keyword evidence="5" id="KW-1185">Reference proteome</keyword>
<reference evidence="4 5" key="1">
    <citation type="submission" date="2015-09" db="EMBL/GenBank/DDBJ databases">
        <title>Complete genome sequence of a benzo[a]pyrene-degrading bacterium Altererythrobacter epoxidivorans CGMCC 1.7731T.</title>
        <authorList>
            <person name="Li Z."/>
            <person name="Cheng H."/>
            <person name="Huo Y."/>
            <person name="Xu X."/>
        </authorList>
    </citation>
    <scope>NUCLEOTIDE SEQUENCE [LARGE SCALE GENOMIC DNA]</scope>
    <source>
        <strain evidence="4 5">CGMCC 1.7731</strain>
    </source>
</reference>
<feature type="active site" description="Nucleophile" evidence="2">
    <location>
        <position position="83"/>
    </location>
</feature>
<evidence type="ECO:0000259" key="3">
    <source>
        <dbReference type="PROSITE" id="PS51635"/>
    </source>
</evidence>
<dbReference type="GO" id="GO:0016042">
    <property type="term" value="P:lipid catabolic process"/>
    <property type="evidence" value="ECO:0007669"/>
    <property type="project" value="UniProtKB-UniRule"/>
</dbReference>
<evidence type="ECO:0000256" key="2">
    <source>
        <dbReference type="PROSITE-ProRule" id="PRU01161"/>
    </source>
</evidence>
<gene>
    <name evidence="4" type="ORF">AMC99_00454</name>
</gene>
<protein>
    <submittedName>
        <fullName evidence="4">Putative lipoprotein</fullName>
    </submittedName>
</protein>
<name>A0A0M3T9X4_9SPHN</name>
<evidence type="ECO:0000256" key="1">
    <source>
        <dbReference type="ARBA" id="ARBA00023098"/>
    </source>
</evidence>